<evidence type="ECO:0000313" key="3">
    <source>
        <dbReference type="EnsemblPlants" id="Kaladp0014s0027.1.v1.1"/>
    </source>
</evidence>
<proteinExistence type="predicted"/>
<protein>
    <submittedName>
        <fullName evidence="3">Uncharacterized protein</fullName>
    </submittedName>
</protein>
<evidence type="ECO:0000313" key="4">
    <source>
        <dbReference type="Proteomes" id="UP000594263"/>
    </source>
</evidence>
<keyword evidence="1" id="KW-0175">Coiled coil</keyword>
<keyword evidence="4" id="KW-1185">Reference proteome</keyword>
<dbReference type="PANTHER" id="PTHR37741:SF1">
    <property type="entry name" value="TRANSMEMBRANE PROTEIN"/>
    <property type="match status" value="1"/>
</dbReference>
<feature type="coiled-coil region" evidence="1">
    <location>
        <begin position="31"/>
        <end position="61"/>
    </location>
</feature>
<reference evidence="3" key="1">
    <citation type="submission" date="2021-01" db="UniProtKB">
        <authorList>
            <consortium name="EnsemblPlants"/>
        </authorList>
    </citation>
    <scope>IDENTIFICATION</scope>
</reference>
<dbReference type="AlphaFoldDB" id="A0A7N0SYY2"/>
<dbReference type="Proteomes" id="UP000594263">
    <property type="component" value="Unplaced"/>
</dbReference>
<dbReference type="Gramene" id="Kaladp0014s0027.1.v1.1">
    <property type="protein sequence ID" value="Kaladp0014s0027.1.v1.1"/>
    <property type="gene ID" value="Kaladp0014s0027.v1.1"/>
</dbReference>
<dbReference type="OMA" id="GRNTHVH"/>
<feature type="region of interest" description="Disordered" evidence="2">
    <location>
        <begin position="1"/>
        <end position="26"/>
    </location>
</feature>
<accession>A0A7N0SYY2</accession>
<organism evidence="3 4">
    <name type="scientific">Kalanchoe fedtschenkoi</name>
    <name type="common">Lavender scallops</name>
    <name type="synonym">South American air plant</name>
    <dbReference type="NCBI Taxonomy" id="63787"/>
    <lineage>
        <taxon>Eukaryota</taxon>
        <taxon>Viridiplantae</taxon>
        <taxon>Streptophyta</taxon>
        <taxon>Embryophyta</taxon>
        <taxon>Tracheophyta</taxon>
        <taxon>Spermatophyta</taxon>
        <taxon>Magnoliopsida</taxon>
        <taxon>eudicotyledons</taxon>
        <taxon>Gunneridae</taxon>
        <taxon>Pentapetalae</taxon>
        <taxon>Saxifragales</taxon>
        <taxon>Crassulaceae</taxon>
        <taxon>Kalanchoe</taxon>
    </lineage>
</organism>
<dbReference type="EnsemblPlants" id="Kaladp0014s0027.1.v1.1">
    <property type="protein sequence ID" value="Kaladp0014s0027.1.v1.1"/>
    <property type="gene ID" value="Kaladp0014s0027.v1.1"/>
</dbReference>
<name>A0A7N0SYY2_KALFE</name>
<evidence type="ECO:0000256" key="2">
    <source>
        <dbReference type="SAM" id="MobiDB-lite"/>
    </source>
</evidence>
<sequence>MAAEPQPAFPASDAKAELHPGVDKGVNVDPISAEVATSLELKEQMEAAERERRKKDAMQALKKTVIVSGIIAAVAGAKMREKQ</sequence>
<evidence type="ECO:0000256" key="1">
    <source>
        <dbReference type="SAM" id="Coils"/>
    </source>
</evidence>
<dbReference type="PANTHER" id="PTHR37741">
    <property type="entry name" value="TRANSMEMBRANE PROTEIN"/>
    <property type="match status" value="1"/>
</dbReference>